<proteinExistence type="predicted"/>
<feature type="compositionally biased region" description="Basic and acidic residues" evidence="1">
    <location>
        <begin position="61"/>
        <end position="70"/>
    </location>
</feature>
<dbReference type="EMBL" id="CP144695">
    <property type="protein sequence ID" value="WVZ08135.1"/>
    <property type="molecule type" value="Genomic_DNA"/>
</dbReference>
<evidence type="ECO:0000313" key="3">
    <source>
        <dbReference type="EMBL" id="WVZ08135.1"/>
    </source>
</evidence>
<dbReference type="InterPro" id="IPR018289">
    <property type="entry name" value="MULE_transposase_dom"/>
</dbReference>
<name>A0AAQ3NE72_VIGMU</name>
<evidence type="ECO:0000256" key="1">
    <source>
        <dbReference type="SAM" id="MobiDB-lite"/>
    </source>
</evidence>
<protein>
    <recommendedName>
        <fullName evidence="2">MULE transposase domain-containing protein</fullName>
    </recommendedName>
</protein>
<accession>A0AAQ3NE72</accession>
<feature type="region of interest" description="Disordered" evidence="1">
    <location>
        <begin position="1"/>
        <end position="70"/>
    </location>
</feature>
<feature type="compositionally biased region" description="Basic and acidic residues" evidence="1">
    <location>
        <begin position="22"/>
        <end position="41"/>
    </location>
</feature>
<dbReference type="PANTHER" id="PTHR31973">
    <property type="entry name" value="POLYPROTEIN, PUTATIVE-RELATED"/>
    <property type="match status" value="1"/>
</dbReference>
<gene>
    <name evidence="3" type="ORF">V8G54_021481</name>
</gene>
<evidence type="ECO:0000259" key="2">
    <source>
        <dbReference type="Pfam" id="PF10551"/>
    </source>
</evidence>
<dbReference type="Proteomes" id="UP001374535">
    <property type="component" value="Chromosome 6"/>
</dbReference>
<keyword evidence="4" id="KW-1185">Reference proteome</keyword>
<dbReference type="Pfam" id="PF10551">
    <property type="entry name" value="MULE"/>
    <property type="match status" value="1"/>
</dbReference>
<organism evidence="3 4">
    <name type="scientific">Vigna mungo</name>
    <name type="common">Black gram</name>
    <name type="synonym">Phaseolus mungo</name>
    <dbReference type="NCBI Taxonomy" id="3915"/>
    <lineage>
        <taxon>Eukaryota</taxon>
        <taxon>Viridiplantae</taxon>
        <taxon>Streptophyta</taxon>
        <taxon>Embryophyta</taxon>
        <taxon>Tracheophyta</taxon>
        <taxon>Spermatophyta</taxon>
        <taxon>Magnoliopsida</taxon>
        <taxon>eudicotyledons</taxon>
        <taxon>Gunneridae</taxon>
        <taxon>Pentapetalae</taxon>
        <taxon>rosids</taxon>
        <taxon>fabids</taxon>
        <taxon>Fabales</taxon>
        <taxon>Fabaceae</taxon>
        <taxon>Papilionoideae</taxon>
        <taxon>50 kb inversion clade</taxon>
        <taxon>NPAAA clade</taxon>
        <taxon>indigoferoid/millettioid clade</taxon>
        <taxon>Phaseoleae</taxon>
        <taxon>Vigna</taxon>
    </lineage>
</organism>
<dbReference type="AlphaFoldDB" id="A0AAQ3NE72"/>
<evidence type="ECO:0000313" key="4">
    <source>
        <dbReference type="Proteomes" id="UP001374535"/>
    </source>
</evidence>
<dbReference type="PANTHER" id="PTHR31973:SF187">
    <property type="entry name" value="MUTATOR TRANSPOSASE MUDRA PROTEIN"/>
    <property type="match status" value="1"/>
</dbReference>
<sequence length="437" mass="49719">MEEGDGDAEVAREMQDVDVDGEVAREMEERNGDAEVAREMEEGNGDGNGAKEVEESGGDVEGAKEVDDSDVAKQVEDVVGQGDCNANDVDDVEVHDVHDFELKDDEDVDEEVSQEVEFECESMSEESLVDVTIQCDIGTSKGKCSRATDTYSIHDVRGLYDIEWFSNELVSVTDSEEETKNIGTYGSKVFGANRKYKWYAYCVFMCGVKSWQLRKIIDVHSCTRDFNVKLMTSKYMSQKMEKTVRENPNMKVMDIRNKVNRKWNVGISRNMAFRARAIAKDNVEGPISGLDECFLKGKYGGELLTAVRRDVNKQILPIAYAVVEVENKDSWTWFLKLLIQDLGREVVCASVTRGIYPQQWEYETRNIKEVNLEAFKYLIAIPPKYAFTVSRSRFTPTLKYDTLASNMCEHFNSVLVHTRSKPIITILEDIKVYIMKR</sequence>
<reference evidence="3 4" key="1">
    <citation type="journal article" date="2023" name="Life. Sci Alliance">
        <title>Evolutionary insights into 3D genome organization and epigenetic landscape of Vigna mungo.</title>
        <authorList>
            <person name="Junaid A."/>
            <person name="Singh B."/>
            <person name="Bhatia S."/>
        </authorList>
    </citation>
    <scope>NUCLEOTIDE SEQUENCE [LARGE SCALE GENOMIC DNA]</scope>
    <source>
        <strain evidence="3">Urdbean</strain>
    </source>
</reference>
<feature type="domain" description="MULE transposase" evidence="2">
    <location>
        <begin position="289"/>
        <end position="337"/>
    </location>
</feature>